<reference evidence="6 7" key="1">
    <citation type="submission" date="2017-07" db="EMBL/GenBank/DDBJ databases">
        <title>An improved, manually edited Actinidia chinensis var. chinensis (kiwifruit) genome highlights the challenges associated with draft genomes and gene prediction in plants.</title>
        <authorList>
            <person name="Pilkington S."/>
            <person name="Crowhurst R."/>
            <person name="Hilario E."/>
            <person name="Nardozza S."/>
            <person name="Fraser L."/>
            <person name="Peng Y."/>
            <person name="Gunaseelan K."/>
            <person name="Simpson R."/>
            <person name="Tahir J."/>
            <person name="Deroles S."/>
            <person name="Templeton K."/>
            <person name="Luo Z."/>
            <person name="Davy M."/>
            <person name="Cheng C."/>
            <person name="Mcneilage M."/>
            <person name="Scaglione D."/>
            <person name="Liu Y."/>
            <person name="Zhang Q."/>
            <person name="Datson P."/>
            <person name="De Silva N."/>
            <person name="Gardiner S."/>
            <person name="Bassett H."/>
            <person name="Chagne D."/>
            <person name="Mccallum J."/>
            <person name="Dzierzon H."/>
            <person name="Deng C."/>
            <person name="Wang Y.-Y."/>
            <person name="Barron N."/>
            <person name="Manako K."/>
            <person name="Bowen J."/>
            <person name="Foster T."/>
            <person name="Erridge Z."/>
            <person name="Tiffin H."/>
            <person name="Waite C."/>
            <person name="Davies K."/>
            <person name="Grierson E."/>
            <person name="Laing W."/>
            <person name="Kirk R."/>
            <person name="Chen X."/>
            <person name="Wood M."/>
            <person name="Montefiori M."/>
            <person name="Brummell D."/>
            <person name="Schwinn K."/>
            <person name="Catanach A."/>
            <person name="Fullerton C."/>
            <person name="Li D."/>
            <person name="Meiyalaghan S."/>
            <person name="Nieuwenhuizen N."/>
            <person name="Read N."/>
            <person name="Prakash R."/>
            <person name="Hunter D."/>
            <person name="Zhang H."/>
            <person name="Mckenzie M."/>
            <person name="Knabel M."/>
            <person name="Harris A."/>
            <person name="Allan A."/>
            <person name="Chen A."/>
            <person name="Janssen B."/>
            <person name="Plunkett B."/>
            <person name="Dwamena C."/>
            <person name="Voogd C."/>
            <person name="Leif D."/>
            <person name="Lafferty D."/>
            <person name="Souleyre E."/>
            <person name="Varkonyi-Gasic E."/>
            <person name="Gambi F."/>
            <person name="Hanley J."/>
            <person name="Yao J.-L."/>
            <person name="Cheung J."/>
            <person name="David K."/>
            <person name="Warren B."/>
            <person name="Marsh K."/>
            <person name="Snowden K."/>
            <person name="Lin-Wang K."/>
            <person name="Brian L."/>
            <person name="Martinez-Sanchez M."/>
            <person name="Wang M."/>
            <person name="Ileperuma N."/>
            <person name="Macnee N."/>
            <person name="Campin R."/>
            <person name="Mcatee P."/>
            <person name="Drummond R."/>
            <person name="Espley R."/>
            <person name="Ireland H."/>
            <person name="Wu R."/>
            <person name="Atkinson R."/>
            <person name="Karunairetnam S."/>
            <person name="Bulley S."/>
            <person name="Chunkath S."/>
            <person name="Hanley Z."/>
            <person name="Storey R."/>
            <person name="Thrimawithana A."/>
            <person name="Thomson S."/>
            <person name="David C."/>
            <person name="Testolin R."/>
        </authorList>
    </citation>
    <scope>NUCLEOTIDE SEQUENCE [LARGE SCALE GENOMIC DNA]</scope>
    <source>
        <strain evidence="7">cv. Red5</strain>
        <tissue evidence="6">Young leaf</tissue>
    </source>
</reference>
<accession>A0A2R6QRR8</accession>
<feature type="region of interest" description="Disordered" evidence="3">
    <location>
        <begin position="281"/>
        <end position="328"/>
    </location>
</feature>
<feature type="domain" description="Ubiquitin fusion degradation protein UFD1 N-terminal subdomain 1" evidence="4">
    <location>
        <begin position="137"/>
        <end position="168"/>
    </location>
</feature>
<dbReference type="InterPro" id="IPR055418">
    <property type="entry name" value="UFD1_N2"/>
</dbReference>
<feature type="compositionally biased region" description="Basic and acidic residues" evidence="3">
    <location>
        <begin position="14"/>
        <end position="24"/>
    </location>
</feature>
<dbReference type="GO" id="GO:0006511">
    <property type="term" value="P:ubiquitin-dependent protein catabolic process"/>
    <property type="evidence" value="ECO:0007669"/>
    <property type="project" value="InterPro"/>
</dbReference>
<dbReference type="InterPro" id="IPR055417">
    <property type="entry name" value="UFD1_N1"/>
</dbReference>
<dbReference type="AlphaFoldDB" id="A0A2R6QRR8"/>
<dbReference type="InterPro" id="IPR004854">
    <property type="entry name" value="Ufd1-like"/>
</dbReference>
<feature type="domain" description="Ubiquitin fusion degradation protein UFD1 N-terminal subdomain 2" evidence="5">
    <location>
        <begin position="169"/>
        <end position="244"/>
    </location>
</feature>
<proteinExistence type="inferred from homology"/>
<organism evidence="6 7">
    <name type="scientific">Actinidia chinensis var. chinensis</name>
    <name type="common">Chinese soft-hair kiwi</name>
    <dbReference type="NCBI Taxonomy" id="1590841"/>
    <lineage>
        <taxon>Eukaryota</taxon>
        <taxon>Viridiplantae</taxon>
        <taxon>Streptophyta</taxon>
        <taxon>Embryophyta</taxon>
        <taxon>Tracheophyta</taxon>
        <taxon>Spermatophyta</taxon>
        <taxon>Magnoliopsida</taxon>
        <taxon>eudicotyledons</taxon>
        <taxon>Gunneridae</taxon>
        <taxon>Pentapetalae</taxon>
        <taxon>asterids</taxon>
        <taxon>Ericales</taxon>
        <taxon>Actinidiaceae</taxon>
        <taxon>Actinidia</taxon>
    </lineage>
</organism>
<dbReference type="InParanoid" id="A0A2R6QRR8"/>
<evidence type="ECO:0000313" key="7">
    <source>
        <dbReference type="Proteomes" id="UP000241394"/>
    </source>
</evidence>
<feature type="region of interest" description="Disordered" evidence="3">
    <location>
        <begin position="1"/>
        <end position="58"/>
    </location>
</feature>
<evidence type="ECO:0000313" key="6">
    <source>
        <dbReference type="EMBL" id="PSS13787.1"/>
    </source>
</evidence>
<keyword evidence="2" id="KW-0833">Ubl conjugation pathway</keyword>
<dbReference type="Pfam" id="PF03152">
    <property type="entry name" value="UFD1_N1"/>
    <property type="match status" value="1"/>
</dbReference>
<evidence type="ECO:0000256" key="2">
    <source>
        <dbReference type="ARBA" id="ARBA00022786"/>
    </source>
</evidence>
<dbReference type="PANTHER" id="PTHR12555:SF13">
    <property type="entry name" value="UBIQUITIN RECOGNITION FACTOR IN ER-ASSOCIATED DEGRADATION PROTEIN 1"/>
    <property type="match status" value="1"/>
</dbReference>
<evidence type="ECO:0000259" key="4">
    <source>
        <dbReference type="Pfam" id="PF03152"/>
    </source>
</evidence>
<dbReference type="Gene3D" id="2.40.40.50">
    <property type="entry name" value="Ubiquitin fusion degradation protein UFD1, N-terminal domain"/>
    <property type="match status" value="1"/>
</dbReference>
<dbReference type="OrthoDB" id="422728at2759"/>
<gene>
    <name evidence="6" type="ORF">CEY00_Acc14398</name>
</gene>
<dbReference type="GO" id="GO:0031593">
    <property type="term" value="F:polyubiquitin modification-dependent protein binding"/>
    <property type="evidence" value="ECO:0007669"/>
    <property type="project" value="TreeGrafter"/>
</dbReference>
<dbReference type="Gene3D" id="3.10.330.10">
    <property type="match status" value="1"/>
</dbReference>
<comment type="similarity">
    <text evidence="1">Belongs to the UFD1 family.</text>
</comment>
<reference evidence="7" key="2">
    <citation type="journal article" date="2018" name="BMC Genomics">
        <title>A manually annotated Actinidia chinensis var. chinensis (kiwifruit) genome highlights the challenges associated with draft genomes and gene prediction in plants.</title>
        <authorList>
            <person name="Pilkington S.M."/>
            <person name="Crowhurst R."/>
            <person name="Hilario E."/>
            <person name="Nardozza S."/>
            <person name="Fraser L."/>
            <person name="Peng Y."/>
            <person name="Gunaseelan K."/>
            <person name="Simpson R."/>
            <person name="Tahir J."/>
            <person name="Deroles S.C."/>
            <person name="Templeton K."/>
            <person name="Luo Z."/>
            <person name="Davy M."/>
            <person name="Cheng C."/>
            <person name="McNeilage M."/>
            <person name="Scaglione D."/>
            <person name="Liu Y."/>
            <person name="Zhang Q."/>
            <person name="Datson P."/>
            <person name="De Silva N."/>
            <person name="Gardiner S.E."/>
            <person name="Bassett H."/>
            <person name="Chagne D."/>
            <person name="McCallum J."/>
            <person name="Dzierzon H."/>
            <person name="Deng C."/>
            <person name="Wang Y.Y."/>
            <person name="Barron L."/>
            <person name="Manako K."/>
            <person name="Bowen J."/>
            <person name="Foster T.M."/>
            <person name="Erridge Z.A."/>
            <person name="Tiffin H."/>
            <person name="Waite C.N."/>
            <person name="Davies K.M."/>
            <person name="Grierson E.P."/>
            <person name="Laing W.A."/>
            <person name="Kirk R."/>
            <person name="Chen X."/>
            <person name="Wood M."/>
            <person name="Montefiori M."/>
            <person name="Brummell D.A."/>
            <person name="Schwinn K.E."/>
            <person name="Catanach A."/>
            <person name="Fullerton C."/>
            <person name="Li D."/>
            <person name="Meiyalaghan S."/>
            <person name="Nieuwenhuizen N."/>
            <person name="Read N."/>
            <person name="Prakash R."/>
            <person name="Hunter D."/>
            <person name="Zhang H."/>
            <person name="McKenzie M."/>
            <person name="Knabel M."/>
            <person name="Harris A."/>
            <person name="Allan A.C."/>
            <person name="Gleave A."/>
            <person name="Chen A."/>
            <person name="Janssen B.J."/>
            <person name="Plunkett B."/>
            <person name="Ampomah-Dwamena C."/>
            <person name="Voogd C."/>
            <person name="Leif D."/>
            <person name="Lafferty D."/>
            <person name="Souleyre E.J.F."/>
            <person name="Varkonyi-Gasic E."/>
            <person name="Gambi F."/>
            <person name="Hanley J."/>
            <person name="Yao J.L."/>
            <person name="Cheung J."/>
            <person name="David K.M."/>
            <person name="Warren B."/>
            <person name="Marsh K."/>
            <person name="Snowden K.C."/>
            <person name="Lin-Wang K."/>
            <person name="Brian L."/>
            <person name="Martinez-Sanchez M."/>
            <person name="Wang M."/>
            <person name="Ileperuma N."/>
            <person name="Macnee N."/>
            <person name="Campin R."/>
            <person name="McAtee P."/>
            <person name="Drummond R.S.M."/>
            <person name="Espley R.V."/>
            <person name="Ireland H.S."/>
            <person name="Wu R."/>
            <person name="Atkinson R.G."/>
            <person name="Karunairetnam S."/>
            <person name="Bulley S."/>
            <person name="Chunkath S."/>
            <person name="Hanley Z."/>
            <person name="Storey R."/>
            <person name="Thrimawithana A.H."/>
            <person name="Thomson S."/>
            <person name="David C."/>
            <person name="Testolin R."/>
            <person name="Huang H."/>
            <person name="Hellens R.P."/>
            <person name="Schaffer R.J."/>
        </authorList>
    </citation>
    <scope>NUCLEOTIDE SEQUENCE [LARGE SCALE GENOMIC DNA]</scope>
    <source>
        <strain evidence="7">cv. Red5</strain>
    </source>
</reference>
<keyword evidence="7" id="KW-1185">Reference proteome</keyword>
<protein>
    <submittedName>
        <fullName evidence="6">Ubiquitin fusion degradation protein like</fullName>
    </submittedName>
</protein>
<dbReference type="Proteomes" id="UP000241394">
    <property type="component" value="Chromosome LG13"/>
</dbReference>
<feature type="compositionally biased region" description="Basic and acidic residues" evidence="3">
    <location>
        <begin position="295"/>
        <end position="316"/>
    </location>
</feature>
<dbReference type="InterPro" id="IPR042299">
    <property type="entry name" value="Ufd1-like_Nn"/>
</dbReference>
<dbReference type="Pfam" id="PF24842">
    <property type="entry name" value="UFD1_N2"/>
    <property type="match status" value="1"/>
</dbReference>
<sequence>MEQLSELSFIFKEQPSEDLVKDKDNDESDSTLEFSTEEYINEEDEDQTSIEEYDSDSEQKYGTEYHDRTGWFEQNQVHNDEAYVYGSDSTSETFIEEHGTEEYSQADCFEQQYYCYPLSHINKSHLEDGNRIIMPLAEEGFVLLPDWMMKNLKLEEGQLITLKSTTLPKGTYMKIQPQSTKFLGLSNPKSMLETTLKNFSCLTIGDTIVLNHDHNSYYFDILETKPSSAISVVETDCEVGFAVPLDYKETEKKTKVLINPEKESGKSQEETKFKTFVGVGRRLDGQPSTAPAKPVAKEDGVKDVKEKNLKKDEQKFHPFTGKKYRLAE</sequence>
<feature type="compositionally biased region" description="Acidic residues" evidence="3">
    <location>
        <begin position="25"/>
        <end position="56"/>
    </location>
</feature>
<comment type="caution">
    <text evidence="6">The sequence shown here is derived from an EMBL/GenBank/DDBJ whole genome shotgun (WGS) entry which is preliminary data.</text>
</comment>
<evidence type="ECO:0000256" key="3">
    <source>
        <dbReference type="SAM" id="MobiDB-lite"/>
    </source>
</evidence>
<name>A0A2R6QRR8_ACTCC</name>
<dbReference type="EMBL" id="NKQK01000013">
    <property type="protein sequence ID" value="PSS13787.1"/>
    <property type="molecule type" value="Genomic_DNA"/>
</dbReference>
<dbReference type="GO" id="GO:0036503">
    <property type="term" value="P:ERAD pathway"/>
    <property type="evidence" value="ECO:0007669"/>
    <property type="project" value="TreeGrafter"/>
</dbReference>
<dbReference type="Gramene" id="PSS13787">
    <property type="protein sequence ID" value="PSS13787"/>
    <property type="gene ID" value="CEY00_Acc14398"/>
</dbReference>
<dbReference type="PANTHER" id="PTHR12555">
    <property type="entry name" value="UBIQUITIN FUSION DEGRADATON PROTEIN 1"/>
    <property type="match status" value="1"/>
</dbReference>
<dbReference type="STRING" id="1590841.A0A2R6QRR8"/>
<evidence type="ECO:0000259" key="5">
    <source>
        <dbReference type="Pfam" id="PF24842"/>
    </source>
</evidence>
<evidence type="ECO:0000256" key="1">
    <source>
        <dbReference type="ARBA" id="ARBA00006043"/>
    </source>
</evidence>
<dbReference type="GO" id="GO:0034098">
    <property type="term" value="C:VCP-NPL4-UFD1 AAA ATPase complex"/>
    <property type="evidence" value="ECO:0007669"/>
    <property type="project" value="TreeGrafter"/>
</dbReference>
<dbReference type="OMA" id="LESECRP"/>